<keyword evidence="1" id="KW-0472">Membrane</keyword>
<evidence type="ECO:0000256" key="1">
    <source>
        <dbReference type="SAM" id="Phobius"/>
    </source>
</evidence>
<name>A0A7S3G6B3_9EUKA</name>
<accession>A0A7S3G6B3</accession>
<proteinExistence type="predicted"/>
<gene>
    <name evidence="2" type="ORF">PBIL07802_LOCUS14693</name>
</gene>
<keyword evidence="1" id="KW-1133">Transmembrane helix</keyword>
<protein>
    <submittedName>
        <fullName evidence="2">Uncharacterized protein</fullName>
    </submittedName>
</protein>
<sequence>MCSCFTRLQPPSDVCVLSVTHPISPSSLSLFVSLSLLPSPLFPFYSFFVARRRTTLPPSSIHLLQGSPSQVAIGQETFGSSLGQKIVGRDWQWVVSSSVGGCMLHA</sequence>
<organism evidence="2">
    <name type="scientific">Palpitomonas bilix</name>
    <dbReference type="NCBI Taxonomy" id="652834"/>
    <lineage>
        <taxon>Eukaryota</taxon>
        <taxon>Eukaryota incertae sedis</taxon>
    </lineage>
</organism>
<dbReference type="EMBL" id="HBIB01022505">
    <property type="protein sequence ID" value="CAE0252466.1"/>
    <property type="molecule type" value="Transcribed_RNA"/>
</dbReference>
<feature type="transmembrane region" description="Helical" evidence="1">
    <location>
        <begin position="28"/>
        <end position="50"/>
    </location>
</feature>
<keyword evidence="1" id="KW-0812">Transmembrane</keyword>
<reference evidence="2" key="1">
    <citation type="submission" date="2021-01" db="EMBL/GenBank/DDBJ databases">
        <authorList>
            <person name="Corre E."/>
            <person name="Pelletier E."/>
            <person name="Niang G."/>
            <person name="Scheremetjew M."/>
            <person name="Finn R."/>
            <person name="Kale V."/>
            <person name="Holt S."/>
            <person name="Cochrane G."/>
            <person name="Meng A."/>
            <person name="Brown T."/>
            <person name="Cohen L."/>
        </authorList>
    </citation>
    <scope>NUCLEOTIDE SEQUENCE</scope>
    <source>
        <strain evidence="2">NIES-2562</strain>
    </source>
</reference>
<evidence type="ECO:0000313" key="2">
    <source>
        <dbReference type="EMBL" id="CAE0252466.1"/>
    </source>
</evidence>
<dbReference type="AlphaFoldDB" id="A0A7S3G6B3"/>